<dbReference type="InterPro" id="IPR011179">
    <property type="entry name" value="IPdP_isomerase"/>
</dbReference>
<dbReference type="SUPFAM" id="SSF51395">
    <property type="entry name" value="FMN-linked oxidoreductases"/>
    <property type="match status" value="1"/>
</dbReference>
<comment type="cofactor">
    <cofactor evidence="11">
        <name>Mg(2+)</name>
        <dbReference type="ChEBI" id="CHEBI:18420"/>
    </cofactor>
</comment>
<dbReference type="GO" id="GO:0010181">
    <property type="term" value="F:FMN binding"/>
    <property type="evidence" value="ECO:0007669"/>
    <property type="project" value="UniProtKB-UniRule"/>
</dbReference>
<feature type="domain" description="FMN-dependent dehydrogenase" evidence="13">
    <location>
        <begin position="37"/>
        <end position="121"/>
    </location>
</feature>
<dbReference type="GO" id="GO:0008299">
    <property type="term" value="P:isoprenoid biosynthetic process"/>
    <property type="evidence" value="ECO:0007669"/>
    <property type="project" value="UniProtKB-UniRule"/>
</dbReference>
<protein>
    <recommendedName>
        <fullName evidence="11">Isopentenyl-diphosphate delta-isomerase</fullName>
        <shortName evidence="11">IPP isomerase</shortName>
        <ecNumber evidence="11">5.3.3.2</ecNumber>
    </recommendedName>
    <alternativeName>
        <fullName evidence="11">Isopentenyl diphosphate:dimethylallyl diphosphate isomerase</fullName>
    </alternativeName>
    <alternativeName>
        <fullName evidence="11">Isopentenyl pyrophosphate isomerase</fullName>
    </alternativeName>
    <alternativeName>
        <fullName evidence="11">Type 2 isopentenyl diphosphate isomerase</fullName>
        <shortName evidence="11">IDI-2</shortName>
    </alternativeName>
</protein>
<accession>A0A1H7GJ47</accession>
<comment type="cofactor">
    <cofactor evidence="1 11">
        <name>FMN</name>
        <dbReference type="ChEBI" id="CHEBI:58210"/>
    </cofactor>
</comment>
<dbReference type="PANTHER" id="PTHR43665">
    <property type="entry name" value="ISOPENTENYL-DIPHOSPHATE DELTA-ISOMERASE"/>
    <property type="match status" value="1"/>
</dbReference>
<dbReference type="GO" id="GO:0005737">
    <property type="term" value="C:cytoplasm"/>
    <property type="evidence" value="ECO:0007669"/>
    <property type="project" value="UniProtKB-SubCell"/>
</dbReference>
<feature type="binding site" evidence="11">
    <location>
        <position position="170"/>
    </location>
    <ligand>
        <name>Mg(2+)</name>
        <dbReference type="ChEBI" id="CHEBI:18420"/>
    </ligand>
</feature>
<feature type="region of interest" description="Disordered" evidence="12">
    <location>
        <begin position="1"/>
        <end position="20"/>
    </location>
</feature>
<evidence type="ECO:0000256" key="12">
    <source>
        <dbReference type="SAM" id="MobiDB-lite"/>
    </source>
</evidence>
<dbReference type="GO" id="GO:0004452">
    <property type="term" value="F:isopentenyl-diphosphate delta-isomerase activity"/>
    <property type="evidence" value="ECO:0007669"/>
    <property type="project" value="UniProtKB-UniRule"/>
</dbReference>
<comment type="subcellular location">
    <subcellularLocation>
        <location evidence="11">Cytoplasm</location>
    </subcellularLocation>
</comment>
<comment type="similarity">
    <text evidence="11">Belongs to the IPP isomerase type 2 family.</text>
</comment>
<dbReference type="EC" id="5.3.3.2" evidence="11"/>
<evidence type="ECO:0000256" key="9">
    <source>
        <dbReference type="ARBA" id="ARBA00023235"/>
    </source>
</evidence>
<keyword evidence="7 11" id="KW-0521">NADP</keyword>
<sequence>MGFEVREPSGDDCRDPESKGRHLDVCLSGPVGYRKSTGLERYDLLNQALPELRLDEIDLSVSLAGRTLRAPLMMAPMTGGDARTHELNCILAAAAQRWGLPMGVGSQRVAIEDSTRARYFQLRDEAPDAVLFANIGGAQLVKGWGAEEARRAVAMIGADALFVHLNPMQEAVQGGDLDFRGLAGRLARLCEDLAADGIPVFAREVCFGLSEQAARELAACGVAGLDCAGAGGTSWARVEALCTEGEGERHLGQVFGEWGIPTAESIVNVRRVAPDLPLIACGGLRTGLDVAKALALGANVAAMARPFLIKAAQGPEALDGFISQVLRELRVAMFASGAGDVSALRGTLTHR</sequence>
<dbReference type="SMART" id="SM01240">
    <property type="entry name" value="IMPDH"/>
    <property type="match status" value="1"/>
</dbReference>
<keyword evidence="9 11" id="KW-0413">Isomerase</keyword>
<dbReference type="EMBL" id="FOAA01000001">
    <property type="protein sequence ID" value="SEK35865.1"/>
    <property type="molecule type" value="Genomic_DNA"/>
</dbReference>
<dbReference type="CDD" id="cd02811">
    <property type="entry name" value="IDI-2_FMN"/>
    <property type="match status" value="1"/>
</dbReference>
<feature type="binding site" evidence="11">
    <location>
        <position position="233"/>
    </location>
    <ligand>
        <name>FMN</name>
        <dbReference type="ChEBI" id="CHEBI:58210"/>
    </ligand>
</feature>
<comment type="cofactor">
    <cofactor evidence="11">
        <name>NADPH</name>
        <dbReference type="ChEBI" id="CHEBI:57783"/>
    </cofactor>
</comment>
<keyword evidence="6 11" id="KW-0460">Magnesium</keyword>
<dbReference type="Pfam" id="PF01070">
    <property type="entry name" value="FMN_dh"/>
    <property type="match status" value="2"/>
</dbReference>
<dbReference type="InterPro" id="IPR000262">
    <property type="entry name" value="FMN-dep_DH"/>
</dbReference>
<reference evidence="15" key="1">
    <citation type="submission" date="2016-10" db="EMBL/GenBank/DDBJ databases">
        <authorList>
            <person name="Varghese N."/>
            <person name="Submissions S."/>
        </authorList>
    </citation>
    <scope>NUCLEOTIDE SEQUENCE [LARGE SCALE GENOMIC DNA]</scope>
    <source>
        <strain evidence="15">DSM 241</strain>
    </source>
</reference>
<feature type="binding site" evidence="11">
    <location>
        <position position="134"/>
    </location>
    <ligand>
        <name>FMN</name>
        <dbReference type="ChEBI" id="CHEBI:58210"/>
    </ligand>
</feature>
<evidence type="ECO:0000256" key="5">
    <source>
        <dbReference type="ARBA" id="ARBA00022723"/>
    </source>
</evidence>
<comment type="subunit">
    <text evidence="10 11">Homooctamer. Dimer of tetramers.</text>
</comment>
<keyword evidence="2 11" id="KW-0963">Cytoplasm</keyword>
<feature type="binding site" evidence="11">
    <location>
        <begin position="283"/>
        <end position="285"/>
    </location>
    <ligand>
        <name>FMN</name>
        <dbReference type="ChEBI" id="CHEBI:58210"/>
    </ligand>
</feature>
<dbReference type="Gene3D" id="3.20.20.70">
    <property type="entry name" value="Aldolase class I"/>
    <property type="match status" value="1"/>
</dbReference>
<keyword evidence="3 11" id="KW-0285">Flavoprotein</keyword>
<evidence type="ECO:0000313" key="15">
    <source>
        <dbReference type="Proteomes" id="UP000199256"/>
    </source>
</evidence>
<evidence type="ECO:0000256" key="7">
    <source>
        <dbReference type="ARBA" id="ARBA00022857"/>
    </source>
</evidence>
<dbReference type="Proteomes" id="UP000199256">
    <property type="component" value="Unassembled WGS sequence"/>
</dbReference>
<dbReference type="RefSeq" id="WP_090250372.1">
    <property type="nucleotide sequence ID" value="NZ_FOAA01000001.1"/>
</dbReference>
<dbReference type="OrthoDB" id="9795032at2"/>
<proteinExistence type="inferred from homology"/>
<evidence type="ECO:0000256" key="1">
    <source>
        <dbReference type="ARBA" id="ARBA00001917"/>
    </source>
</evidence>
<dbReference type="InterPro" id="IPR013785">
    <property type="entry name" value="Aldolase_TIM"/>
</dbReference>
<organism evidence="14 15">
    <name type="scientific">Ectothiorhodospira marina</name>
    <dbReference type="NCBI Taxonomy" id="1396821"/>
    <lineage>
        <taxon>Bacteria</taxon>
        <taxon>Pseudomonadati</taxon>
        <taxon>Pseudomonadota</taxon>
        <taxon>Gammaproteobacteria</taxon>
        <taxon>Chromatiales</taxon>
        <taxon>Ectothiorhodospiraceae</taxon>
        <taxon>Ectothiorhodospira</taxon>
    </lineage>
</organism>
<feature type="binding site" evidence="11">
    <location>
        <begin position="106"/>
        <end position="108"/>
    </location>
    <ligand>
        <name>substrate</name>
    </ligand>
</feature>
<feature type="binding site" evidence="11">
    <location>
        <position position="106"/>
    </location>
    <ligand>
        <name>FMN</name>
        <dbReference type="ChEBI" id="CHEBI:58210"/>
    </ligand>
</feature>
<dbReference type="GO" id="GO:0016491">
    <property type="term" value="F:oxidoreductase activity"/>
    <property type="evidence" value="ECO:0007669"/>
    <property type="project" value="InterPro"/>
</dbReference>
<dbReference type="HAMAP" id="MF_00354">
    <property type="entry name" value="Idi_2"/>
    <property type="match status" value="1"/>
</dbReference>
<keyword evidence="8 11" id="KW-0414">Isoprene biosynthesis</keyword>
<comment type="function">
    <text evidence="11">Involved in the biosynthesis of isoprenoids. Catalyzes the 1,3-allylic rearrangement of the homoallylic substrate isopentenyl (IPP) to its allylic isomer, dimethylallyl diphosphate (DMAPP).</text>
</comment>
<dbReference type="AlphaFoldDB" id="A0A1H7GJ47"/>
<evidence type="ECO:0000256" key="6">
    <source>
        <dbReference type="ARBA" id="ARBA00022842"/>
    </source>
</evidence>
<dbReference type="GO" id="GO:0000287">
    <property type="term" value="F:magnesium ion binding"/>
    <property type="evidence" value="ECO:0007669"/>
    <property type="project" value="UniProtKB-UniRule"/>
</dbReference>
<dbReference type="PIRSF" id="PIRSF003314">
    <property type="entry name" value="IPP_isomerase"/>
    <property type="match status" value="1"/>
</dbReference>
<evidence type="ECO:0000256" key="4">
    <source>
        <dbReference type="ARBA" id="ARBA00022643"/>
    </source>
</evidence>
<dbReference type="NCBIfam" id="TIGR02151">
    <property type="entry name" value="IPP_isom_2"/>
    <property type="match status" value="1"/>
</dbReference>
<dbReference type="GO" id="GO:0070402">
    <property type="term" value="F:NADPH binding"/>
    <property type="evidence" value="ECO:0007669"/>
    <property type="project" value="UniProtKB-UniRule"/>
</dbReference>
<name>A0A1H7GJ47_9GAMM</name>
<keyword evidence="15" id="KW-1185">Reference proteome</keyword>
<feature type="binding site" evidence="11">
    <location>
        <position position="169"/>
    </location>
    <ligand>
        <name>substrate</name>
    </ligand>
</feature>
<evidence type="ECO:0000256" key="11">
    <source>
        <dbReference type="HAMAP-Rule" id="MF_00354"/>
    </source>
</evidence>
<feature type="binding site" evidence="11">
    <location>
        <begin position="304"/>
        <end position="305"/>
    </location>
    <ligand>
        <name>FMN</name>
        <dbReference type="ChEBI" id="CHEBI:58210"/>
    </ligand>
</feature>
<evidence type="ECO:0000256" key="8">
    <source>
        <dbReference type="ARBA" id="ARBA00023229"/>
    </source>
</evidence>
<dbReference type="STRING" id="1396821.SAMN05444515_101499"/>
<dbReference type="PANTHER" id="PTHR43665:SF1">
    <property type="entry name" value="ISOPENTENYL-DIPHOSPHATE DELTA-ISOMERASE"/>
    <property type="match status" value="1"/>
</dbReference>
<comment type="caution">
    <text evidence="11">Lacks conserved residue(s) required for the propagation of feature annotation.</text>
</comment>
<evidence type="ECO:0000313" key="14">
    <source>
        <dbReference type="EMBL" id="SEK35865.1"/>
    </source>
</evidence>
<evidence type="ECO:0000256" key="3">
    <source>
        <dbReference type="ARBA" id="ARBA00022630"/>
    </source>
</evidence>
<keyword evidence="5 11" id="KW-0479">Metal-binding</keyword>
<evidence type="ECO:0000256" key="10">
    <source>
        <dbReference type="ARBA" id="ARBA00025810"/>
    </source>
</evidence>
<evidence type="ECO:0000256" key="2">
    <source>
        <dbReference type="ARBA" id="ARBA00022490"/>
    </source>
</evidence>
<feature type="domain" description="FMN-dependent dehydrogenase" evidence="13">
    <location>
        <begin position="261"/>
        <end position="347"/>
    </location>
</feature>
<gene>
    <name evidence="11" type="primary">fni</name>
    <name evidence="14" type="ORF">SAMN05444515_101499</name>
</gene>
<evidence type="ECO:0000259" key="13">
    <source>
        <dbReference type="Pfam" id="PF01070"/>
    </source>
</evidence>
<keyword evidence="4 11" id="KW-0288">FMN</keyword>
<comment type="catalytic activity">
    <reaction evidence="11">
        <text>isopentenyl diphosphate = dimethylallyl diphosphate</text>
        <dbReference type="Rhea" id="RHEA:23284"/>
        <dbReference type="ChEBI" id="CHEBI:57623"/>
        <dbReference type="ChEBI" id="CHEBI:128769"/>
        <dbReference type="EC" id="5.3.3.2"/>
    </reaction>
</comment>